<keyword evidence="2" id="KW-1185">Reference proteome</keyword>
<dbReference type="AlphaFoldDB" id="A0A5R9G392"/>
<dbReference type="EMBL" id="VCIW01000012">
    <property type="protein sequence ID" value="TLS50832.1"/>
    <property type="molecule type" value="Genomic_DNA"/>
</dbReference>
<dbReference type="InterPro" id="IPR021617">
    <property type="entry name" value="DUF3231"/>
</dbReference>
<dbReference type="Proteomes" id="UP000309676">
    <property type="component" value="Unassembled WGS sequence"/>
</dbReference>
<dbReference type="Gene3D" id="1.20.1260.10">
    <property type="match status" value="2"/>
</dbReference>
<accession>A0A5R9G392</accession>
<protein>
    <submittedName>
        <fullName evidence="1">DUF3231 family protein</fullName>
    </submittedName>
</protein>
<organism evidence="1 2">
    <name type="scientific">Paenibacillus antri</name>
    <dbReference type="NCBI Taxonomy" id="2582848"/>
    <lineage>
        <taxon>Bacteria</taxon>
        <taxon>Bacillati</taxon>
        <taxon>Bacillota</taxon>
        <taxon>Bacilli</taxon>
        <taxon>Bacillales</taxon>
        <taxon>Paenibacillaceae</taxon>
        <taxon>Paenibacillus</taxon>
    </lineage>
</organism>
<reference evidence="1 2" key="1">
    <citation type="submission" date="2019-05" db="EMBL/GenBank/DDBJ databases">
        <authorList>
            <person name="Narsing Rao M.P."/>
            <person name="Li W.J."/>
        </authorList>
    </citation>
    <scope>NUCLEOTIDE SEQUENCE [LARGE SCALE GENOMIC DNA]</scope>
    <source>
        <strain evidence="1 2">SYSU_K30003</strain>
    </source>
</reference>
<evidence type="ECO:0000313" key="1">
    <source>
        <dbReference type="EMBL" id="TLS50832.1"/>
    </source>
</evidence>
<gene>
    <name evidence="1" type="ORF">FE782_17405</name>
</gene>
<comment type="caution">
    <text evidence="1">The sequence shown here is derived from an EMBL/GenBank/DDBJ whole genome shotgun (WGS) entry which is preliminary data.</text>
</comment>
<dbReference type="Pfam" id="PF11553">
    <property type="entry name" value="DUF3231"/>
    <property type="match status" value="2"/>
</dbReference>
<proteinExistence type="predicted"/>
<dbReference type="InterPro" id="IPR012347">
    <property type="entry name" value="Ferritin-like"/>
</dbReference>
<name>A0A5R9G392_9BACL</name>
<evidence type="ECO:0000313" key="2">
    <source>
        <dbReference type="Proteomes" id="UP000309676"/>
    </source>
</evidence>
<sequence>MMKIQLNASEIANLWTTDMNNLVYIFSIPYYMNQCEDEEIRSIIELALEISQDIVGNVEKIFKQENFPLPFGFTEEDVYLHTPRLYSDQFALLQYNTLAENGLMLYGLSLATSTRSDVRDFFTHCISLTTKLYNRSKDLLERRGLVNSAPTIPFPERAEFAHDQGFLTGWFGDRRPLNVIEINQLVFNSRGAAFACAKLMSYSQIAGSKELREFFVTGKEMFGKHFEVFTSLLREDDLPSQMTYESEVTNSTVPPFSDKMMMFFIMSLGSVFLSRYGTAIGLCNRRDIGLHFTRLMAESAAYLEDAANIMIKNGWMEQPPQATARKALAENR</sequence>